<dbReference type="RefSeq" id="WP_009583616.1">
    <property type="nucleotide sequence ID" value="NZ_AMZN01000138.1"/>
</dbReference>
<gene>
    <name evidence="4" type="ORF">C900_00694</name>
</gene>
<dbReference type="Gene3D" id="3.20.20.70">
    <property type="entry name" value="Aldolase class I"/>
    <property type="match status" value="1"/>
</dbReference>
<dbReference type="Proteomes" id="UP000011135">
    <property type="component" value="Unassembled WGS sequence"/>
</dbReference>
<organism evidence="4 5">
    <name type="scientific">Fulvivirga imtechensis AK7</name>
    <dbReference type="NCBI Taxonomy" id="1237149"/>
    <lineage>
        <taxon>Bacteria</taxon>
        <taxon>Pseudomonadati</taxon>
        <taxon>Bacteroidota</taxon>
        <taxon>Cytophagia</taxon>
        <taxon>Cytophagales</taxon>
        <taxon>Fulvivirgaceae</taxon>
        <taxon>Fulvivirga</taxon>
    </lineage>
</organism>
<dbReference type="GO" id="GO:0004789">
    <property type="term" value="F:thiamine-phosphate diphosphorylase activity"/>
    <property type="evidence" value="ECO:0007669"/>
    <property type="project" value="TreeGrafter"/>
</dbReference>
<dbReference type="PANTHER" id="PTHR20857">
    <property type="entry name" value="THIAMINE-PHOSPHATE PYROPHOSPHORYLASE"/>
    <property type="match status" value="1"/>
</dbReference>
<evidence type="ECO:0000313" key="4">
    <source>
        <dbReference type="EMBL" id="ELR68166.1"/>
    </source>
</evidence>
<dbReference type="GO" id="GO:0009228">
    <property type="term" value="P:thiamine biosynthetic process"/>
    <property type="evidence" value="ECO:0007669"/>
    <property type="project" value="UniProtKB-KW"/>
</dbReference>
<comment type="pathway">
    <text evidence="1">Cofactor biosynthesis; thiamine diphosphate biosynthesis.</text>
</comment>
<name>L8JH26_9BACT</name>
<dbReference type="InterPro" id="IPR036206">
    <property type="entry name" value="ThiamineP_synth_sf"/>
</dbReference>
<dbReference type="STRING" id="1237149.C900_00694"/>
<dbReference type="OrthoDB" id="194683at2"/>
<sequence length="200" mass="22027">MSAVIAITQNNALLNEAELCIQLLELGLYKMHIRKPEWSTKQLIALISEIPEQYRKRLVIHRDPDAAIATGAGGLHLPYRELITGRLSLPSELSLSASVHSWEEAQTAMKLCSYCFVSPVYDSISKKGYVANEHLSHVPPALRQKQIYALGGIHAGNCLEAIAKGYAGVAVLGYIWDIPGEEISRASQLIRVMSSEKMSI</sequence>
<comment type="caution">
    <text evidence="4">The sequence shown here is derived from an EMBL/GenBank/DDBJ whole genome shotgun (WGS) entry which is preliminary data.</text>
</comment>
<dbReference type="SUPFAM" id="SSF51391">
    <property type="entry name" value="Thiamin phosphate synthase"/>
    <property type="match status" value="1"/>
</dbReference>
<evidence type="ECO:0000256" key="2">
    <source>
        <dbReference type="ARBA" id="ARBA00022977"/>
    </source>
</evidence>
<evidence type="ECO:0000313" key="5">
    <source>
        <dbReference type="Proteomes" id="UP000011135"/>
    </source>
</evidence>
<evidence type="ECO:0000256" key="1">
    <source>
        <dbReference type="ARBA" id="ARBA00004948"/>
    </source>
</evidence>
<accession>L8JH26</accession>
<dbReference type="GO" id="GO:0005737">
    <property type="term" value="C:cytoplasm"/>
    <property type="evidence" value="ECO:0007669"/>
    <property type="project" value="TreeGrafter"/>
</dbReference>
<dbReference type="InterPro" id="IPR013785">
    <property type="entry name" value="Aldolase_TIM"/>
</dbReference>
<reference evidence="4 5" key="1">
    <citation type="submission" date="2012-12" db="EMBL/GenBank/DDBJ databases">
        <title>Genome assembly of Fulvivirga imtechensis AK7.</title>
        <authorList>
            <person name="Nupur N."/>
            <person name="Khatri I."/>
            <person name="Kumar R."/>
            <person name="Subramanian S."/>
            <person name="Pinnaka A."/>
        </authorList>
    </citation>
    <scope>NUCLEOTIDE SEQUENCE [LARGE SCALE GENOMIC DNA]</scope>
    <source>
        <strain evidence="4 5">AK7</strain>
    </source>
</reference>
<dbReference type="PANTHER" id="PTHR20857:SF15">
    <property type="entry name" value="THIAMINE-PHOSPHATE SYNTHASE"/>
    <property type="match status" value="1"/>
</dbReference>
<protein>
    <submittedName>
        <fullName evidence="4">Thiamin-phosphate pyrophosphorylase</fullName>
    </submittedName>
</protein>
<proteinExistence type="predicted"/>
<dbReference type="EMBL" id="AMZN01000138">
    <property type="protein sequence ID" value="ELR68166.1"/>
    <property type="molecule type" value="Genomic_DNA"/>
</dbReference>
<keyword evidence="5" id="KW-1185">Reference proteome</keyword>
<dbReference type="InterPro" id="IPR022998">
    <property type="entry name" value="ThiamineP_synth_TenI"/>
</dbReference>
<dbReference type="Pfam" id="PF02581">
    <property type="entry name" value="TMP-TENI"/>
    <property type="match status" value="1"/>
</dbReference>
<feature type="domain" description="Thiamine phosphate synthase/TenI" evidence="3">
    <location>
        <begin position="8"/>
        <end position="173"/>
    </location>
</feature>
<dbReference type="eggNOG" id="COG0352">
    <property type="taxonomic scope" value="Bacteria"/>
</dbReference>
<evidence type="ECO:0000259" key="3">
    <source>
        <dbReference type="Pfam" id="PF02581"/>
    </source>
</evidence>
<dbReference type="CDD" id="cd00564">
    <property type="entry name" value="TMP_TenI"/>
    <property type="match status" value="1"/>
</dbReference>
<dbReference type="AlphaFoldDB" id="L8JH26"/>
<keyword evidence="2" id="KW-0784">Thiamine biosynthesis</keyword>